<feature type="domain" description="Preflagellin peptidase C-terminal" evidence="8">
    <location>
        <begin position="182"/>
        <end position="221"/>
    </location>
</feature>
<evidence type="ECO:0000256" key="2">
    <source>
        <dbReference type="ARBA" id="ARBA00022475"/>
    </source>
</evidence>
<dbReference type="EMBL" id="LT841358">
    <property type="protein sequence ID" value="SMH70814.1"/>
    <property type="molecule type" value="Genomic_DNA"/>
</dbReference>
<dbReference type="RefSeq" id="WP_231911846.1">
    <property type="nucleotide sequence ID" value="NZ_LT841358.1"/>
</dbReference>
<dbReference type="Gene3D" id="1.20.120.1220">
    <property type="match status" value="1"/>
</dbReference>
<feature type="transmembrane region" description="Helical" evidence="6">
    <location>
        <begin position="104"/>
        <end position="124"/>
    </location>
</feature>
<dbReference type="InterPro" id="IPR052218">
    <property type="entry name" value="Preflagellin_Peptidase"/>
</dbReference>
<dbReference type="PANTHER" id="PTHR36506">
    <property type="entry name" value="PREFLAGELLIN PEPTIDASE"/>
    <property type="match status" value="1"/>
</dbReference>
<gene>
    <name evidence="9" type="ORF">NCS_10621</name>
</gene>
<organism evidence="9 10">
    <name type="scientific">Candidatus Nitrosotalea okcheonensis</name>
    <dbReference type="NCBI Taxonomy" id="1903276"/>
    <lineage>
        <taxon>Archaea</taxon>
        <taxon>Nitrososphaerota</taxon>
        <taxon>Nitrososphaeria</taxon>
        <taxon>Nitrosotaleales</taxon>
        <taxon>Nitrosotaleaceae</taxon>
        <taxon>Nitrosotalea</taxon>
    </lineage>
</organism>
<sequence length="230" mass="25799">MPLDVTDIRVIMALLMLGIASYTDIKKREIDDKIWMIFGGLAVFLLFFTPNIFNSLTTVGFSLIIVPIAIFVWRIGFFGGADAFALIVLAALAPESTFSISQVNPFTTLLNTVLLSIIPVIANITRNIISILRHEDIFKGFENDTRKNKIIAMFIGHRSKNPKFSFSIEKREGGMRKLDFALKNADNGEFCSSPDTWVTPGIPYMIYILGGFIIQLVYGDVIINIIKTFY</sequence>
<evidence type="ECO:0000313" key="10">
    <source>
        <dbReference type="Proteomes" id="UP000230607"/>
    </source>
</evidence>
<evidence type="ECO:0000256" key="3">
    <source>
        <dbReference type="ARBA" id="ARBA00022692"/>
    </source>
</evidence>
<keyword evidence="2" id="KW-1003">Cell membrane</keyword>
<dbReference type="Pfam" id="PF01478">
    <property type="entry name" value="Peptidase_A24"/>
    <property type="match status" value="1"/>
</dbReference>
<keyword evidence="5 6" id="KW-0472">Membrane</keyword>
<evidence type="ECO:0000256" key="4">
    <source>
        <dbReference type="ARBA" id="ARBA00022989"/>
    </source>
</evidence>
<evidence type="ECO:0000256" key="6">
    <source>
        <dbReference type="SAM" id="Phobius"/>
    </source>
</evidence>
<dbReference type="InterPro" id="IPR000045">
    <property type="entry name" value="Prepilin_IV_endopep_pep"/>
</dbReference>
<feature type="transmembrane region" description="Helical" evidence="6">
    <location>
        <begin position="34"/>
        <end position="53"/>
    </location>
</feature>
<dbReference type="GO" id="GO:0004190">
    <property type="term" value="F:aspartic-type endopeptidase activity"/>
    <property type="evidence" value="ECO:0007669"/>
    <property type="project" value="InterPro"/>
</dbReference>
<feature type="transmembrane region" description="Helical" evidence="6">
    <location>
        <begin position="204"/>
        <end position="226"/>
    </location>
</feature>
<evidence type="ECO:0000256" key="5">
    <source>
        <dbReference type="ARBA" id="ARBA00023136"/>
    </source>
</evidence>
<dbReference type="GO" id="GO:0005886">
    <property type="term" value="C:plasma membrane"/>
    <property type="evidence" value="ECO:0007669"/>
    <property type="project" value="UniProtKB-SubCell"/>
</dbReference>
<keyword evidence="9" id="KW-0282">Flagellum</keyword>
<dbReference type="AlphaFoldDB" id="A0A2H1FDH6"/>
<keyword evidence="9" id="KW-0969">Cilium</keyword>
<keyword evidence="4 6" id="KW-1133">Transmembrane helix</keyword>
<feature type="transmembrane region" description="Helical" evidence="6">
    <location>
        <begin position="6"/>
        <end position="22"/>
    </location>
</feature>
<keyword evidence="3 6" id="KW-0812">Transmembrane</keyword>
<comment type="subcellular location">
    <subcellularLocation>
        <location evidence="1">Cell membrane</location>
        <topology evidence="1">Multi-pass membrane protein</topology>
    </subcellularLocation>
</comment>
<dbReference type="Pfam" id="PF06847">
    <property type="entry name" value="Arc_PepC_II"/>
    <property type="match status" value="1"/>
</dbReference>
<keyword evidence="10" id="KW-1185">Reference proteome</keyword>
<dbReference type="Gene3D" id="6.10.250.3240">
    <property type="match status" value="1"/>
</dbReference>
<reference evidence="10" key="1">
    <citation type="submission" date="2017-03" db="EMBL/GenBank/DDBJ databases">
        <authorList>
            <person name="Herbold C."/>
        </authorList>
    </citation>
    <scope>NUCLEOTIDE SEQUENCE [LARGE SCALE GENOMIC DNA]</scope>
</reference>
<evidence type="ECO:0000259" key="7">
    <source>
        <dbReference type="Pfam" id="PF01478"/>
    </source>
</evidence>
<name>A0A2H1FDH6_9ARCH</name>
<feature type="domain" description="Prepilin type IV endopeptidase peptidase" evidence="7">
    <location>
        <begin position="12"/>
        <end position="118"/>
    </location>
</feature>
<dbReference type="PANTHER" id="PTHR36506:SF1">
    <property type="entry name" value="PREFLAGELLIN PEPTIDASE"/>
    <property type="match status" value="1"/>
</dbReference>
<evidence type="ECO:0000256" key="1">
    <source>
        <dbReference type="ARBA" id="ARBA00004651"/>
    </source>
</evidence>
<protein>
    <submittedName>
        <fullName evidence="9">Putative archaeal preflagellin peptidase, FlaK</fullName>
    </submittedName>
</protein>
<evidence type="ECO:0000259" key="8">
    <source>
        <dbReference type="Pfam" id="PF06847"/>
    </source>
</evidence>
<accession>A0A2H1FDH6</accession>
<dbReference type="InterPro" id="IPR009655">
    <property type="entry name" value="Preflagellin_peptidase_C"/>
</dbReference>
<evidence type="ECO:0000313" key="9">
    <source>
        <dbReference type="EMBL" id="SMH70814.1"/>
    </source>
</evidence>
<proteinExistence type="predicted"/>
<keyword evidence="9" id="KW-0966">Cell projection</keyword>
<dbReference type="Proteomes" id="UP000230607">
    <property type="component" value="Chromosome 1"/>
</dbReference>
<feature type="transmembrane region" description="Helical" evidence="6">
    <location>
        <begin position="59"/>
        <end position="92"/>
    </location>
</feature>